<comment type="catalytic activity">
    <reaction evidence="6">
        <text>1-chloro-2,4-dinitrobenzene + glutathione = 2,4-dinitrophenyl-S-glutathione + chloride + H(+)</text>
        <dbReference type="Rhea" id="RHEA:51220"/>
        <dbReference type="ChEBI" id="CHEBI:15378"/>
        <dbReference type="ChEBI" id="CHEBI:17996"/>
        <dbReference type="ChEBI" id="CHEBI:34718"/>
        <dbReference type="ChEBI" id="CHEBI:57925"/>
        <dbReference type="ChEBI" id="CHEBI:133977"/>
        <dbReference type="EC" id="2.5.1.18"/>
    </reaction>
</comment>
<dbReference type="GO" id="GO:0006629">
    <property type="term" value="P:lipid metabolic process"/>
    <property type="evidence" value="ECO:0007669"/>
    <property type="project" value="UniProtKB-UniRule"/>
</dbReference>
<dbReference type="GO" id="GO:0004464">
    <property type="term" value="F:leukotriene-C4 synthase activity"/>
    <property type="evidence" value="ECO:0007669"/>
    <property type="project" value="UniProtKB-EC"/>
</dbReference>
<feature type="transmembrane region" description="Helical" evidence="6">
    <location>
        <begin position="60"/>
        <end position="81"/>
    </location>
</feature>
<organism evidence="7 8">
    <name type="scientific">Myodes glareolus</name>
    <name type="common">Bank vole</name>
    <name type="synonym">Clethrionomys glareolus</name>
    <dbReference type="NCBI Taxonomy" id="447135"/>
    <lineage>
        <taxon>Eukaryota</taxon>
        <taxon>Metazoa</taxon>
        <taxon>Chordata</taxon>
        <taxon>Craniata</taxon>
        <taxon>Vertebrata</taxon>
        <taxon>Euteleostomi</taxon>
        <taxon>Mammalia</taxon>
        <taxon>Eutheria</taxon>
        <taxon>Euarchontoglires</taxon>
        <taxon>Glires</taxon>
        <taxon>Rodentia</taxon>
        <taxon>Myomorpha</taxon>
        <taxon>Muroidea</taxon>
        <taxon>Cricetidae</taxon>
        <taxon>Arvicolinae</taxon>
        <taxon>Myodes</taxon>
    </lineage>
</organism>
<keyword evidence="6" id="KW-0560">Oxidoreductase</keyword>
<dbReference type="GO" id="GO:0043295">
    <property type="term" value="F:glutathione binding"/>
    <property type="evidence" value="ECO:0007669"/>
    <property type="project" value="UniProtKB-UniRule"/>
</dbReference>
<dbReference type="SUPFAM" id="SSF161084">
    <property type="entry name" value="MAPEG domain-like"/>
    <property type="match status" value="1"/>
</dbReference>
<keyword evidence="1 6" id="KW-0812">Transmembrane</keyword>
<gene>
    <name evidence="7" type="ORF">U0070_013032</name>
</gene>
<keyword evidence="3 6" id="KW-0256">Endoplasmic reticulum</keyword>
<feature type="non-terminal residue" evidence="7">
    <location>
        <position position="1"/>
    </location>
</feature>
<dbReference type="GO" id="GO:0019370">
    <property type="term" value="P:leukotriene biosynthetic process"/>
    <property type="evidence" value="ECO:0007669"/>
    <property type="project" value="UniProtKB-UniRule"/>
</dbReference>
<comment type="catalytic activity">
    <reaction evidence="6">
        <text>RX + glutathione = an S-substituted glutathione + a halide anion + H(+)</text>
        <dbReference type="Rhea" id="RHEA:16437"/>
        <dbReference type="ChEBI" id="CHEBI:15378"/>
        <dbReference type="ChEBI" id="CHEBI:16042"/>
        <dbReference type="ChEBI" id="CHEBI:17792"/>
        <dbReference type="ChEBI" id="CHEBI:57925"/>
        <dbReference type="ChEBI" id="CHEBI:90779"/>
        <dbReference type="EC" id="2.5.1.18"/>
    </reaction>
</comment>
<keyword evidence="2 6" id="KW-0434">Leukotriene biosynthesis</keyword>
<keyword evidence="6" id="KW-0492">Microsome</keyword>
<evidence type="ECO:0000256" key="6">
    <source>
        <dbReference type="RuleBase" id="RU369123"/>
    </source>
</evidence>
<evidence type="ECO:0000313" key="7">
    <source>
        <dbReference type="EMBL" id="KAK7818473.1"/>
    </source>
</evidence>
<comment type="similarity">
    <text evidence="6">Belongs to the MAPEG family.</text>
</comment>
<dbReference type="InterPro" id="IPR023352">
    <property type="entry name" value="MAPEG-like_dom_sf"/>
</dbReference>
<dbReference type="Gene3D" id="1.20.120.550">
    <property type="entry name" value="Membrane associated eicosanoid/glutathione metabolism-like domain"/>
    <property type="match status" value="1"/>
</dbReference>
<evidence type="ECO:0000256" key="4">
    <source>
        <dbReference type="ARBA" id="ARBA00022989"/>
    </source>
</evidence>
<keyword evidence="6" id="KW-0443">Lipid metabolism</keyword>
<keyword evidence="5 6" id="KW-0472">Membrane</keyword>
<comment type="function">
    <text evidence="6">Catalyzes several different glutathione-dependent reactions. Catalyzes the glutathione-dependent reduction of lipid hydroperoxides, such as 5-HPETE. Has glutathione transferase activity, toward xenobiotic electrophiles, such as 1-chloro-2, 4-dinitrobenzene (CDNB). Catalyzes also the conjugation of leukotriene A4 with reduced glutathione to form leukotriene C4 (LTC4). Involved in oxidative DNA damage induced by ER stress and anticancer agents by activating LTC4 biosynthetic machinery in nonimmune cells.</text>
</comment>
<evidence type="ECO:0000313" key="8">
    <source>
        <dbReference type="Proteomes" id="UP001488838"/>
    </source>
</evidence>
<protein>
    <recommendedName>
        <fullName evidence="6">Microsomal glutathione S-transferase 2</fullName>
        <shortName evidence="6">Microsomal GST-2</shortName>
        <shortName evidence="6">Microsomal GST-II</shortName>
        <ecNumber evidence="6">1.11.1.-</ecNumber>
        <ecNumber evidence="6">2.5.1.18</ecNumber>
        <ecNumber evidence="6">4.4.1.20</ecNumber>
    </recommendedName>
    <alternativeName>
        <fullName evidence="6">Glutathione peroxidase MGST2</fullName>
    </alternativeName>
    <alternativeName>
        <fullName evidence="6">Leukotriene C4 synthase MGST2</fullName>
    </alternativeName>
    <alternativeName>
        <fullName evidence="6">Microsomal glutathione S-transferase II</fullName>
    </alternativeName>
</protein>
<dbReference type="GO" id="GO:0005789">
    <property type="term" value="C:endoplasmic reticulum membrane"/>
    <property type="evidence" value="ECO:0007669"/>
    <property type="project" value="UniProtKB-SubCell"/>
</dbReference>
<keyword evidence="4 6" id="KW-1133">Transmembrane helix</keyword>
<name>A0AAW0IW59_MYOGA</name>
<dbReference type="GO" id="GO:0005635">
    <property type="term" value="C:nuclear envelope"/>
    <property type="evidence" value="ECO:0007669"/>
    <property type="project" value="TreeGrafter"/>
</dbReference>
<dbReference type="InterPro" id="IPR001129">
    <property type="entry name" value="Membr-assoc_MAPEG"/>
</dbReference>
<reference evidence="7 8" key="1">
    <citation type="journal article" date="2023" name="bioRxiv">
        <title>Conserved and derived expression patterns and positive selection on dental genes reveal complex evolutionary context of ever-growing rodent molars.</title>
        <authorList>
            <person name="Calamari Z.T."/>
            <person name="Song A."/>
            <person name="Cohen E."/>
            <person name="Akter M."/>
            <person name="Roy R.D."/>
            <person name="Hallikas O."/>
            <person name="Christensen M.M."/>
            <person name="Li P."/>
            <person name="Marangoni P."/>
            <person name="Jernvall J."/>
            <person name="Klein O.D."/>
        </authorList>
    </citation>
    <scope>NUCLEOTIDE SEQUENCE [LARGE SCALE GENOMIC DNA]</scope>
    <source>
        <strain evidence="7">V071</strain>
    </source>
</reference>
<dbReference type="PANTHER" id="PTHR10250:SF13">
    <property type="entry name" value="MICROSOMAL GLUTATHIONE S-TRANSFERASE 2"/>
    <property type="match status" value="1"/>
</dbReference>
<keyword evidence="6" id="KW-0456">Lyase</keyword>
<proteinExistence type="inferred from homology"/>
<dbReference type="EC" id="1.11.1.-" evidence="6"/>
<accession>A0AAW0IW59</accession>
<dbReference type="InterPro" id="IPR050997">
    <property type="entry name" value="MAPEG"/>
</dbReference>
<dbReference type="InterPro" id="IPR001446">
    <property type="entry name" value="5_LipOase_AP"/>
</dbReference>
<evidence type="ECO:0000256" key="5">
    <source>
        <dbReference type="ARBA" id="ARBA00023136"/>
    </source>
</evidence>
<dbReference type="GO" id="GO:0004364">
    <property type="term" value="F:glutathione transferase activity"/>
    <property type="evidence" value="ECO:0007669"/>
    <property type="project" value="UniProtKB-UniRule"/>
</dbReference>
<evidence type="ECO:0000256" key="2">
    <source>
        <dbReference type="ARBA" id="ARBA00022751"/>
    </source>
</evidence>
<evidence type="ECO:0000256" key="3">
    <source>
        <dbReference type="ARBA" id="ARBA00022824"/>
    </source>
</evidence>
<comment type="caution">
    <text evidence="6">Lacks conserved residue(s) required for the propagation of feature annotation.</text>
</comment>
<evidence type="ECO:0000256" key="1">
    <source>
        <dbReference type="ARBA" id="ARBA00022692"/>
    </source>
</evidence>
<dbReference type="AlphaFoldDB" id="A0AAW0IW59"/>
<comment type="catalytic activity">
    <reaction evidence="6">
        <text>leukotriene C4 = leukotriene A4 + glutathione</text>
        <dbReference type="Rhea" id="RHEA:17617"/>
        <dbReference type="ChEBI" id="CHEBI:57463"/>
        <dbReference type="ChEBI" id="CHEBI:57925"/>
        <dbReference type="ChEBI" id="CHEBI:57973"/>
        <dbReference type="EC" id="4.4.1.20"/>
    </reaction>
</comment>
<feature type="transmembrane region" description="Helical" evidence="6">
    <location>
        <begin position="12"/>
        <end position="39"/>
    </location>
</feature>
<comment type="subunit">
    <text evidence="6">Homotrimer.</text>
</comment>
<dbReference type="Proteomes" id="UP001488838">
    <property type="component" value="Unassembled WGS sequence"/>
</dbReference>
<keyword evidence="6" id="KW-0808">Transferase</keyword>
<dbReference type="Pfam" id="PF01124">
    <property type="entry name" value="MAPEG"/>
    <property type="match status" value="1"/>
</dbReference>
<comment type="caution">
    <text evidence="7">The sequence shown here is derived from an EMBL/GenBank/DDBJ whole genome shotgun (WGS) entry which is preliminary data.</text>
</comment>
<dbReference type="GO" id="GO:0008047">
    <property type="term" value="F:enzyme activator activity"/>
    <property type="evidence" value="ECO:0007669"/>
    <property type="project" value="UniProtKB-UniRule"/>
</dbReference>
<dbReference type="GO" id="GO:0004602">
    <property type="term" value="F:glutathione peroxidase activity"/>
    <property type="evidence" value="ECO:0007669"/>
    <property type="project" value="UniProtKB-UniRule"/>
</dbReference>
<dbReference type="PANTHER" id="PTHR10250">
    <property type="entry name" value="MICROSOMAL GLUTATHIONE S-TRANSFERASE"/>
    <property type="match status" value="1"/>
</dbReference>
<dbReference type="EMBL" id="JBBHLL010000087">
    <property type="protein sequence ID" value="KAK7818473.1"/>
    <property type="molecule type" value="Genomic_DNA"/>
</dbReference>
<sequence>PCRQNSLESYPVFILVLWLAGLYFNQVLASCLGLVYLYARHKYFWGYAEAADKRITGFKLSLGSSGLLVLLAALGVANRFLDEYLDFHVTKKLRHSS</sequence>
<keyword evidence="8" id="KW-1185">Reference proteome</keyword>
<dbReference type="EC" id="2.5.1.18" evidence="6"/>
<comment type="catalytic activity">
    <reaction evidence="6">
        <text>(5S)-hydroperoxy-(6E,8Z,11Z,14Z)-eicosatetraenoate + 2 glutathione = (5S)-hydroxy-(6E,8Z,11Z,14Z)-eicosatetraenoate + glutathione disulfide + H2O</text>
        <dbReference type="Rhea" id="RHEA:48620"/>
        <dbReference type="ChEBI" id="CHEBI:15377"/>
        <dbReference type="ChEBI" id="CHEBI:57450"/>
        <dbReference type="ChEBI" id="CHEBI:57925"/>
        <dbReference type="ChEBI" id="CHEBI:58297"/>
        <dbReference type="ChEBI" id="CHEBI:90632"/>
    </reaction>
</comment>
<dbReference type="PRINTS" id="PR00488">
    <property type="entry name" value="5LPOXGNASEAP"/>
</dbReference>
<comment type="subcellular location">
    <subcellularLocation>
        <location evidence="6">Endoplasmic reticulum membrane</location>
        <topology evidence="6">Multi-pass membrane protein</topology>
    </subcellularLocation>
    <subcellularLocation>
        <location evidence="6">Microsome membrane</location>
        <topology evidence="6">Multi-pass membrane protein</topology>
    </subcellularLocation>
</comment>
<dbReference type="EC" id="4.4.1.20" evidence="6"/>